<evidence type="ECO:0000259" key="2">
    <source>
        <dbReference type="Pfam" id="PF13439"/>
    </source>
</evidence>
<protein>
    <submittedName>
        <fullName evidence="3">Glycosyltransferase family 1 protein</fullName>
    </submittedName>
</protein>
<dbReference type="Proteomes" id="UP000261284">
    <property type="component" value="Unassembled WGS sequence"/>
</dbReference>
<evidence type="ECO:0000259" key="1">
    <source>
        <dbReference type="Pfam" id="PF00534"/>
    </source>
</evidence>
<organism evidence="3 4">
    <name type="scientific">Deminuibacter soli</name>
    <dbReference type="NCBI Taxonomy" id="2291815"/>
    <lineage>
        <taxon>Bacteria</taxon>
        <taxon>Pseudomonadati</taxon>
        <taxon>Bacteroidota</taxon>
        <taxon>Chitinophagia</taxon>
        <taxon>Chitinophagales</taxon>
        <taxon>Chitinophagaceae</taxon>
        <taxon>Deminuibacter</taxon>
    </lineage>
</organism>
<dbReference type="CDD" id="cd03801">
    <property type="entry name" value="GT4_PimA-like"/>
    <property type="match status" value="1"/>
</dbReference>
<sequence length="375" mass="41233">MQQQPKIRILEAIRQGQVGGGETHILNLVEHIDRTRFEPVVLAFTGGQMIDRLGEIGIRNFVIPSTRPFDVFKWQAVRRLMQQEAIDIVHVHGTRANSNVYWAAKALGLPVIYTIHGWSFHDDQSWLTKKLRIFYEQWITRKVNRNISVSDSNQQTGSKYIAHFKSDVINNGINLRQFNPAAVQGGLRSKWGIAGDTCVVGFAARMTEQKDPLTLISAFQQALAVNSNMVLLMVGDGELKQQAIALAATLGIDSKVIFEPFRADVPEVLQAMDIFCLPSLWEGLPIGLLEAMAMEKAVVATAADGSCEIVQHDSNGLIVPVQDAAALAAALVRLAGDAGMRARYGQAARATVAGGFDVDNMTRKIENIYLQTLAN</sequence>
<dbReference type="AlphaFoldDB" id="A0A3E1NQE4"/>
<gene>
    <name evidence="3" type="ORF">DXN05_04190</name>
</gene>
<evidence type="ECO:0000313" key="4">
    <source>
        <dbReference type="Proteomes" id="UP000261284"/>
    </source>
</evidence>
<dbReference type="Pfam" id="PF00534">
    <property type="entry name" value="Glycos_transf_1"/>
    <property type="match status" value="1"/>
</dbReference>
<dbReference type="Gene3D" id="3.40.50.2000">
    <property type="entry name" value="Glycogen Phosphorylase B"/>
    <property type="match status" value="2"/>
</dbReference>
<dbReference type="InterPro" id="IPR001296">
    <property type="entry name" value="Glyco_trans_1"/>
</dbReference>
<evidence type="ECO:0000313" key="3">
    <source>
        <dbReference type="EMBL" id="RFM30179.1"/>
    </source>
</evidence>
<name>A0A3E1NQE4_9BACT</name>
<feature type="domain" description="Glycosyltransferase subfamily 4-like N-terminal" evidence="2">
    <location>
        <begin position="18"/>
        <end position="176"/>
    </location>
</feature>
<keyword evidence="4" id="KW-1185">Reference proteome</keyword>
<dbReference type="GO" id="GO:0016757">
    <property type="term" value="F:glycosyltransferase activity"/>
    <property type="evidence" value="ECO:0007669"/>
    <property type="project" value="InterPro"/>
</dbReference>
<feature type="domain" description="Glycosyl transferase family 1" evidence="1">
    <location>
        <begin position="188"/>
        <end position="350"/>
    </location>
</feature>
<dbReference type="RefSeq" id="WP_116845935.1">
    <property type="nucleotide sequence ID" value="NZ_QTJU01000001.1"/>
</dbReference>
<dbReference type="PANTHER" id="PTHR12526">
    <property type="entry name" value="GLYCOSYLTRANSFERASE"/>
    <property type="match status" value="1"/>
</dbReference>
<dbReference type="SUPFAM" id="SSF53756">
    <property type="entry name" value="UDP-Glycosyltransferase/glycogen phosphorylase"/>
    <property type="match status" value="1"/>
</dbReference>
<dbReference type="OrthoDB" id="7560678at2"/>
<dbReference type="Pfam" id="PF13439">
    <property type="entry name" value="Glyco_transf_4"/>
    <property type="match status" value="1"/>
</dbReference>
<comment type="caution">
    <text evidence="3">The sequence shown here is derived from an EMBL/GenBank/DDBJ whole genome shotgun (WGS) entry which is preliminary data.</text>
</comment>
<dbReference type="EMBL" id="QTJU01000001">
    <property type="protein sequence ID" value="RFM30179.1"/>
    <property type="molecule type" value="Genomic_DNA"/>
</dbReference>
<keyword evidence="3" id="KW-0808">Transferase</keyword>
<proteinExistence type="predicted"/>
<dbReference type="InterPro" id="IPR028098">
    <property type="entry name" value="Glyco_trans_4-like_N"/>
</dbReference>
<reference evidence="3 4" key="1">
    <citation type="submission" date="2018-08" db="EMBL/GenBank/DDBJ databases">
        <title>Chitinophagaceae sp. K23C18032701, a novel bacterium isolated from forest soil.</title>
        <authorList>
            <person name="Wang C."/>
        </authorList>
    </citation>
    <scope>NUCLEOTIDE SEQUENCE [LARGE SCALE GENOMIC DNA]</scope>
    <source>
        <strain evidence="3 4">K23C18032701</strain>
    </source>
</reference>
<accession>A0A3E1NQE4</accession>